<dbReference type="PROSITE" id="PS51725">
    <property type="entry name" value="ABM"/>
    <property type="match status" value="1"/>
</dbReference>
<dbReference type="SUPFAM" id="SSF54909">
    <property type="entry name" value="Dimeric alpha+beta barrel"/>
    <property type="match status" value="1"/>
</dbReference>
<dbReference type="EMBL" id="FOAW01000029">
    <property type="protein sequence ID" value="SEM26553.1"/>
    <property type="molecule type" value="Genomic_DNA"/>
</dbReference>
<dbReference type="Proteomes" id="UP000198677">
    <property type="component" value="Unassembled WGS sequence"/>
</dbReference>
<dbReference type="Gene3D" id="3.30.70.100">
    <property type="match status" value="1"/>
</dbReference>
<name>A0A1H7WYF0_9NOCA</name>
<protein>
    <submittedName>
        <fullName evidence="2">Heme-degrading monooxygenase HmoA</fullName>
    </submittedName>
</protein>
<evidence type="ECO:0000313" key="2">
    <source>
        <dbReference type="EMBL" id="SEM26553.1"/>
    </source>
</evidence>
<keyword evidence="3" id="KW-1185">Reference proteome</keyword>
<feature type="domain" description="ABM" evidence="1">
    <location>
        <begin position="2"/>
        <end position="91"/>
    </location>
</feature>
<evidence type="ECO:0000259" key="1">
    <source>
        <dbReference type="PROSITE" id="PS51725"/>
    </source>
</evidence>
<evidence type="ECO:0000313" key="3">
    <source>
        <dbReference type="Proteomes" id="UP000198677"/>
    </source>
</evidence>
<dbReference type="RefSeq" id="WP_072753417.1">
    <property type="nucleotide sequence ID" value="NZ_FOAW01000029.1"/>
</dbReference>
<dbReference type="OrthoDB" id="9798157at2"/>
<organism evidence="2 3">
    <name type="scientific">Rhodococcus maanshanensis</name>
    <dbReference type="NCBI Taxonomy" id="183556"/>
    <lineage>
        <taxon>Bacteria</taxon>
        <taxon>Bacillati</taxon>
        <taxon>Actinomycetota</taxon>
        <taxon>Actinomycetes</taxon>
        <taxon>Mycobacteriales</taxon>
        <taxon>Nocardiaceae</taxon>
        <taxon>Rhodococcus</taxon>
    </lineage>
</organism>
<dbReference type="AlphaFoldDB" id="A0A1H7WYF0"/>
<dbReference type="GO" id="GO:0004497">
    <property type="term" value="F:monooxygenase activity"/>
    <property type="evidence" value="ECO:0007669"/>
    <property type="project" value="UniProtKB-KW"/>
</dbReference>
<keyword evidence="2" id="KW-0503">Monooxygenase</keyword>
<dbReference type="InterPro" id="IPR011008">
    <property type="entry name" value="Dimeric_a/b-barrel"/>
</dbReference>
<proteinExistence type="predicted"/>
<sequence>MILEHAVLHVKSGRSTEFEAAFGLARSIISSMAGFRRLTLSRCIERPGTYLLLVEWDSLEDHVEGFRKSPHYEQWRSLLHDFYDPFPTVEHYEQVEFAERTTS</sequence>
<dbReference type="InterPro" id="IPR007138">
    <property type="entry name" value="ABM_dom"/>
</dbReference>
<gene>
    <name evidence="2" type="ORF">SAMN05444583_12959</name>
</gene>
<reference evidence="3" key="1">
    <citation type="submission" date="2016-10" db="EMBL/GenBank/DDBJ databases">
        <authorList>
            <person name="Varghese N."/>
            <person name="Submissions S."/>
        </authorList>
    </citation>
    <scope>NUCLEOTIDE SEQUENCE [LARGE SCALE GENOMIC DNA]</scope>
    <source>
        <strain evidence="3">DSM 44675</strain>
    </source>
</reference>
<dbReference type="Pfam" id="PF03992">
    <property type="entry name" value="ABM"/>
    <property type="match status" value="1"/>
</dbReference>
<keyword evidence="2" id="KW-0560">Oxidoreductase</keyword>
<accession>A0A1H7WYF0</accession>